<dbReference type="PIRSF" id="PIRSF029347">
    <property type="entry name" value="RecF"/>
    <property type="match status" value="1"/>
</dbReference>
<accession>A0A251X722</accession>
<sequence length="328" mass="38234">MTNLIIKKVEIYGLWGRYDIEWNLQADVNILSGINGSGKSTILDLIHNAFDFSKMQIYREKKSLLYSIRAKMEERDGYRETSLFAHVNEIKLSFSDDTIIIYGNNKSNLSSKDISLQYLKFSKIKKNLIRTFDTRLKPIEAVQKLSDDRVKTELDWHIHQLQIKYMDYQLNLSRKKEKLLKSEQEHSSYDDVAEKFQKITFSQEKFLGIIDTLFSETNKKVNRDKNQLEFLLGDKEINAYELSSGEKQLLIILLTVLVQDNQPSLLLMDEPEISLHIDWQENLINYIRGLNPNVQLILATHSPGLIMKGWGDRVFELSHLTVKDRSIS</sequence>
<proteinExistence type="predicted"/>
<dbReference type="GO" id="GO:0016887">
    <property type="term" value="F:ATP hydrolysis activity"/>
    <property type="evidence" value="ECO:0007669"/>
    <property type="project" value="InterPro"/>
</dbReference>
<reference evidence="3 4" key="1">
    <citation type="submission" date="2016-12" db="EMBL/GenBank/DDBJ databases">
        <title>Thioflexothrix psekupsii D3 genome sequencing and assembly.</title>
        <authorList>
            <person name="Fomenkov A."/>
            <person name="Vincze T."/>
            <person name="Grabovich M."/>
            <person name="Anton B.P."/>
            <person name="Dubinina G."/>
            <person name="Orlova M."/>
            <person name="Belousova E."/>
            <person name="Roberts R.J."/>
        </authorList>
    </citation>
    <scope>NUCLEOTIDE SEQUENCE [LARGE SCALE GENOMIC DNA]</scope>
    <source>
        <strain evidence="3">D3</strain>
    </source>
</reference>
<dbReference type="OrthoDB" id="7024727at2"/>
<dbReference type="RefSeq" id="WP_086487551.1">
    <property type="nucleotide sequence ID" value="NZ_MSLT01000012.1"/>
</dbReference>
<dbReference type="CDD" id="cd00267">
    <property type="entry name" value="ABC_ATPase"/>
    <property type="match status" value="1"/>
</dbReference>
<dbReference type="EMBL" id="MSLT01000012">
    <property type="protein sequence ID" value="OUD13771.1"/>
    <property type="molecule type" value="Genomic_DNA"/>
</dbReference>
<dbReference type="SMART" id="SM00382">
    <property type="entry name" value="AAA"/>
    <property type="match status" value="1"/>
</dbReference>
<dbReference type="InterPro" id="IPR027417">
    <property type="entry name" value="P-loop_NTPase"/>
</dbReference>
<dbReference type="GO" id="GO:0005524">
    <property type="term" value="F:ATP binding"/>
    <property type="evidence" value="ECO:0007669"/>
    <property type="project" value="InterPro"/>
</dbReference>
<evidence type="ECO:0000256" key="1">
    <source>
        <dbReference type="SAM" id="Coils"/>
    </source>
</evidence>
<keyword evidence="1" id="KW-0175">Coiled coil</keyword>
<dbReference type="AlphaFoldDB" id="A0A251X722"/>
<protein>
    <recommendedName>
        <fullName evidence="2">AAA+ ATPase domain-containing protein</fullName>
    </recommendedName>
</protein>
<dbReference type="PANTHER" id="PTHR43581:SF2">
    <property type="entry name" value="EXCINUCLEASE ATPASE SUBUNIT"/>
    <property type="match status" value="1"/>
</dbReference>
<organism evidence="3 4">
    <name type="scientific">Thioflexithrix psekupsensis</name>
    <dbReference type="NCBI Taxonomy" id="1570016"/>
    <lineage>
        <taxon>Bacteria</taxon>
        <taxon>Pseudomonadati</taxon>
        <taxon>Pseudomonadota</taxon>
        <taxon>Gammaproteobacteria</taxon>
        <taxon>Thiotrichales</taxon>
        <taxon>Thioflexithrix</taxon>
    </lineage>
</organism>
<dbReference type="PANTHER" id="PTHR43581">
    <property type="entry name" value="ATP/GTP PHOSPHATASE"/>
    <property type="match status" value="1"/>
</dbReference>
<keyword evidence="4" id="KW-1185">Reference proteome</keyword>
<evidence type="ECO:0000259" key="2">
    <source>
        <dbReference type="SMART" id="SM00382"/>
    </source>
</evidence>
<dbReference type="InterPro" id="IPR003959">
    <property type="entry name" value="ATPase_AAA_core"/>
</dbReference>
<feature type="domain" description="AAA+ ATPase" evidence="2">
    <location>
        <begin position="25"/>
        <end position="321"/>
    </location>
</feature>
<dbReference type="Proteomes" id="UP000194798">
    <property type="component" value="Unassembled WGS sequence"/>
</dbReference>
<name>A0A251X722_9GAMM</name>
<gene>
    <name evidence="3" type="ORF">TPSD3_05310</name>
</gene>
<evidence type="ECO:0000313" key="4">
    <source>
        <dbReference type="Proteomes" id="UP000194798"/>
    </source>
</evidence>
<dbReference type="InterPro" id="IPR051396">
    <property type="entry name" value="Bact_Antivir_Def_Nuclease"/>
</dbReference>
<comment type="caution">
    <text evidence="3">The sequence shown here is derived from an EMBL/GenBank/DDBJ whole genome shotgun (WGS) entry which is preliminary data.</text>
</comment>
<dbReference type="Gene3D" id="3.40.50.300">
    <property type="entry name" value="P-loop containing nucleotide triphosphate hydrolases"/>
    <property type="match status" value="1"/>
</dbReference>
<evidence type="ECO:0000313" key="3">
    <source>
        <dbReference type="EMBL" id="OUD13771.1"/>
    </source>
</evidence>
<dbReference type="Pfam" id="PF13304">
    <property type="entry name" value="AAA_21"/>
    <property type="match status" value="1"/>
</dbReference>
<dbReference type="InterPro" id="IPR003593">
    <property type="entry name" value="AAA+_ATPase"/>
</dbReference>
<feature type="coiled-coil region" evidence="1">
    <location>
        <begin position="158"/>
        <end position="185"/>
    </location>
</feature>
<dbReference type="SUPFAM" id="SSF52540">
    <property type="entry name" value="P-loop containing nucleoside triphosphate hydrolases"/>
    <property type="match status" value="1"/>
</dbReference>
<dbReference type="InterPro" id="IPR014555">
    <property type="entry name" value="RecF-like"/>
</dbReference>